<dbReference type="RefSeq" id="WP_020002657.1">
    <property type="nucleotide sequence ID" value="NZ_CP009677.1"/>
</dbReference>
<dbReference type="NCBIfam" id="TIGR00017">
    <property type="entry name" value="cmk"/>
    <property type="match status" value="1"/>
</dbReference>
<feature type="domain" description="Cytidylate kinase" evidence="9">
    <location>
        <begin position="9"/>
        <end position="220"/>
    </location>
</feature>
<evidence type="ECO:0000259" key="9">
    <source>
        <dbReference type="Pfam" id="PF02224"/>
    </source>
</evidence>
<evidence type="ECO:0000256" key="7">
    <source>
        <dbReference type="ARBA" id="ARBA00048478"/>
    </source>
</evidence>
<gene>
    <name evidence="8 10" type="primary">cmk</name>
    <name evidence="10" type="ORF">GLX26_00425</name>
</gene>
<comment type="caution">
    <text evidence="10">The sequence shown here is derived from an EMBL/GenBank/DDBJ whole genome shotgun (WGS) entry which is preliminary data.</text>
</comment>
<organism evidence="10">
    <name type="scientific">Metamycoplasma hominis</name>
    <name type="common">Mycoplasma hominis</name>
    <dbReference type="NCBI Taxonomy" id="2098"/>
    <lineage>
        <taxon>Bacteria</taxon>
        <taxon>Bacillati</taxon>
        <taxon>Mycoplasmatota</taxon>
        <taxon>Mycoplasmoidales</taxon>
        <taxon>Metamycoplasmataceae</taxon>
        <taxon>Metamycoplasma</taxon>
    </lineage>
</organism>
<evidence type="ECO:0000256" key="2">
    <source>
        <dbReference type="ARBA" id="ARBA00022679"/>
    </source>
</evidence>
<sequence length="227" mass="25980">MKTQKRINIAIDGPAGVGKTIMSTMLAKTLGYKFLSSGSFYRVVAYNALQNKLDLNDEESINNAWNIEDIHVTEDDKIIFRGQDVSKLIRQEEVSMAASAIAKFPLIRAKVNKFIQSFGLKYKGIIVDGRDATYRILPQAEVKFFLWATPEVRANRRVAQDLELGLKADYNEVLEDIKIRDYNDTNRKFDPLKISEGSIVIDTSNMSIQENFDVMYKEVRKRLDDEK</sequence>
<evidence type="ECO:0000313" key="10">
    <source>
        <dbReference type="EMBL" id="MTH75587.1"/>
    </source>
</evidence>
<dbReference type="GO" id="GO:0036430">
    <property type="term" value="F:CMP kinase activity"/>
    <property type="evidence" value="ECO:0007669"/>
    <property type="project" value="RHEA"/>
</dbReference>
<dbReference type="Pfam" id="PF02224">
    <property type="entry name" value="Cytidylate_kin"/>
    <property type="match status" value="1"/>
</dbReference>
<dbReference type="HAMAP" id="MF_00238">
    <property type="entry name" value="Cytidyl_kinase_type1"/>
    <property type="match status" value="1"/>
</dbReference>
<dbReference type="EMBL" id="WMLC01000003">
    <property type="protein sequence ID" value="MTH75587.1"/>
    <property type="molecule type" value="Genomic_DNA"/>
</dbReference>
<keyword evidence="3 8" id="KW-0547">Nucleotide-binding</keyword>
<comment type="subcellular location">
    <subcellularLocation>
        <location evidence="8">Cytoplasm</location>
    </subcellularLocation>
</comment>
<keyword evidence="5 8" id="KW-0067">ATP-binding</keyword>
<comment type="catalytic activity">
    <reaction evidence="7 8">
        <text>CMP + ATP = CDP + ADP</text>
        <dbReference type="Rhea" id="RHEA:11600"/>
        <dbReference type="ChEBI" id="CHEBI:30616"/>
        <dbReference type="ChEBI" id="CHEBI:58069"/>
        <dbReference type="ChEBI" id="CHEBI:60377"/>
        <dbReference type="ChEBI" id="CHEBI:456216"/>
        <dbReference type="EC" id="2.7.4.25"/>
    </reaction>
</comment>
<dbReference type="Gene3D" id="3.40.50.300">
    <property type="entry name" value="P-loop containing nucleotide triphosphate hydrolases"/>
    <property type="match status" value="1"/>
</dbReference>
<dbReference type="CDD" id="cd02020">
    <property type="entry name" value="CMPK"/>
    <property type="match status" value="1"/>
</dbReference>
<dbReference type="GO" id="GO:0036431">
    <property type="term" value="F:dCMP kinase activity"/>
    <property type="evidence" value="ECO:0007669"/>
    <property type="project" value="InterPro"/>
</dbReference>
<accession>A0A6A8PZY0</accession>
<dbReference type="GeneID" id="89679210"/>
<dbReference type="GO" id="GO:0005737">
    <property type="term" value="C:cytoplasm"/>
    <property type="evidence" value="ECO:0007669"/>
    <property type="project" value="UniProtKB-SubCell"/>
</dbReference>
<keyword evidence="8" id="KW-0963">Cytoplasm</keyword>
<comment type="caution">
    <text evidence="8">Lacks conserved residue(s) required for the propagation of feature annotation.</text>
</comment>
<evidence type="ECO:0000256" key="4">
    <source>
        <dbReference type="ARBA" id="ARBA00022777"/>
    </source>
</evidence>
<evidence type="ECO:0000256" key="8">
    <source>
        <dbReference type="HAMAP-Rule" id="MF_00238"/>
    </source>
</evidence>
<dbReference type="InterPro" id="IPR027417">
    <property type="entry name" value="P-loop_NTPase"/>
</dbReference>
<comment type="similarity">
    <text evidence="1 8">Belongs to the cytidylate kinase family. Type 1 subfamily.</text>
</comment>
<dbReference type="AlphaFoldDB" id="A0A6A8PZY0"/>
<keyword evidence="2 8" id="KW-0808">Transferase</keyword>
<dbReference type="EC" id="2.7.4.25" evidence="8"/>
<evidence type="ECO:0000256" key="3">
    <source>
        <dbReference type="ARBA" id="ARBA00022741"/>
    </source>
</evidence>
<evidence type="ECO:0000256" key="5">
    <source>
        <dbReference type="ARBA" id="ARBA00022840"/>
    </source>
</evidence>
<dbReference type="GO" id="GO:0006220">
    <property type="term" value="P:pyrimidine nucleotide metabolic process"/>
    <property type="evidence" value="ECO:0007669"/>
    <property type="project" value="UniProtKB-UniRule"/>
</dbReference>
<reference evidence="10" key="1">
    <citation type="submission" date="2019-11" db="EMBL/GenBank/DDBJ databases">
        <title>Draft genome sequence of Mycoplasma hominis strain MH-1.</title>
        <authorList>
            <person name="Ruan Z."/>
            <person name="Zhang J."/>
            <person name="Xie X."/>
        </authorList>
    </citation>
    <scope>NUCLEOTIDE SEQUENCE</scope>
    <source>
        <strain evidence="10">MH-1</strain>
    </source>
</reference>
<dbReference type="SUPFAM" id="SSF52540">
    <property type="entry name" value="P-loop containing nucleoside triphosphate hydrolases"/>
    <property type="match status" value="1"/>
</dbReference>
<proteinExistence type="inferred from homology"/>
<keyword evidence="4 8" id="KW-0418">Kinase</keyword>
<dbReference type="InterPro" id="IPR011994">
    <property type="entry name" value="Cytidylate_kinase_dom"/>
</dbReference>
<name>A0A6A8PZY0_METHO</name>
<protein>
    <recommendedName>
        <fullName evidence="8">Cytidylate kinase</fullName>
        <shortName evidence="8">CK</shortName>
        <ecNumber evidence="8">2.7.4.25</ecNumber>
    </recommendedName>
    <alternativeName>
        <fullName evidence="8">Cytidine monophosphate kinase</fullName>
        <shortName evidence="8">CMP kinase</shortName>
    </alternativeName>
</protein>
<dbReference type="GO" id="GO:0005524">
    <property type="term" value="F:ATP binding"/>
    <property type="evidence" value="ECO:0007669"/>
    <property type="project" value="UniProtKB-UniRule"/>
</dbReference>
<comment type="catalytic activity">
    <reaction evidence="6 8">
        <text>dCMP + ATP = dCDP + ADP</text>
        <dbReference type="Rhea" id="RHEA:25094"/>
        <dbReference type="ChEBI" id="CHEBI:30616"/>
        <dbReference type="ChEBI" id="CHEBI:57566"/>
        <dbReference type="ChEBI" id="CHEBI:58593"/>
        <dbReference type="ChEBI" id="CHEBI:456216"/>
        <dbReference type="EC" id="2.7.4.25"/>
    </reaction>
</comment>
<evidence type="ECO:0000256" key="1">
    <source>
        <dbReference type="ARBA" id="ARBA00009427"/>
    </source>
</evidence>
<dbReference type="InterPro" id="IPR003136">
    <property type="entry name" value="Cytidylate_kin"/>
</dbReference>
<evidence type="ECO:0000256" key="6">
    <source>
        <dbReference type="ARBA" id="ARBA00047615"/>
    </source>
</evidence>